<organism evidence="2 3">
    <name type="scientific">Platanthera guangdongensis</name>
    <dbReference type="NCBI Taxonomy" id="2320717"/>
    <lineage>
        <taxon>Eukaryota</taxon>
        <taxon>Viridiplantae</taxon>
        <taxon>Streptophyta</taxon>
        <taxon>Embryophyta</taxon>
        <taxon>Tracheophyta</taxon>
        <taxon>Spermatophyta</taxon>
        <taxon>Magnoliopsida</taxon>
        <taxon>Liliopsida</taxon>
        <taxon>Asparagales</taxon>
        <taxon>Orchidaceae</taxon>
        <taxon>Orchidoideae</taxon>
        <taxon>Orchideae</taxon>
        <taxon>Orchidinae</taxon>
        <taxon>Platanthera</taxon>
    </lineage>
</organism>
<dbReference type="InterPro" id="IPR016534">
    <property type="entry name" value="VPS16"/>
</dbReference>
<dbReference type="PANTHER" id="PTHR12811:SF0">
    <property type="entry name" value="VACUOLAR PROTEIN SORTING-ASSOCIATED PROTEIN 16 HOMOLOG"/>
    <property type="match status" value="1"/>
</dbReference>
<dbReference type="Pfam" id="PF04841">
    <property type="entry name" value="Vps16_N"/>
    <property type="match status" value="1"/>
</dbReference>
<evidence type="ECO:0000313" key="3">
    <source>
        <dbReference type="Proteomes" id="UP001412067"/>
    </source>
</evidence>
<proteinExistence type="predicted"/>
<keyword evidence="3" id="KW-1185">Reference proteome</keyword>
<reference evidence="2 3" key="1">
    <citation type="journal article" date="2022" name="Nat. Plants">
        <title>Genomes of leafy and leafless Platanthera orchids illuminate the evolution of mycoheterotrophy.</title>
        <authorList>
            <person name="Li M.H."/>
            <person name="Liu K.W."/>
            <person name="Li Z."/>
            <person name="Lu H.C."/>
            <person name="Ye Q.L."/>
            <person name="Zhang D."/>
            <person name="Wang J.Y."/>
            <person name="Li Y.F."/>
            <person name="Zhong Z.M."/>
            <person name="Liu X."/>
            <person name="Yu X."/>
            <person name="Liu D.K."/>
            <person name="Tu X.D."/>
            <person name="Liu B."/>
            <person name="Hao Y."/>
            <person name="Liao X.Y."/>
            <person name="Jiang Y.T."/>
            <person name="Sun W.H."/>
            <person name="Chen J."/>
            <person name="Chen Y.Q."/>
            <person name="Ai Y."/>
            <person name="Zhai J.W."/>
            <person name="Wu S.S."/>
            <person name="Zhou Z."/>
            <person name="Hsiao Y.Y."/>
            <person name="Wu W.L."/>
            <person name="Chen Y.Y."/>
            <person name="Lin Y.F."/>
            <person name="Hsu J.L."/>
            <person name="Li C.Y."/>
            <person name="Wang Z.W."/>
            <person name="Zhao X."/>
            <person name="Zhong W.Y."/>
            <person name="Ma X.K."/>
            <person name="Ma L."/>
            <person name="Huang J."/>
            <person name="Chen G.Z."/>
            <person name="Huang M.Z."/>
            <person name="Huang L."/>
            <person name="Peng D.H."/>
            <person name="Luo Y.B."/>
            <person name="Zou S.Q."/>
            <person name="Chen S.P."/>
            <person name="Lan S."/>
            <person name="Tsai W.C."/>
            <person name="Van de Peer Y."/>
            <person name="Liu Z.J."/>
        </authorList>
    </citation>
    <scope>NUCLEOTIDE SEQUENCE [LARGE SCALE GENOMIC DNA]</scope>
    <source>
        <strain evidence="2">Lor288</strain>
    </source>
</reference>
<dbReference type="InterPro" id="IPR006926">
    <property type="entry name" value="Vps16_N"/>
</dbReference>
<dbReference type="InterPro" id="IPR036322">
    <property type="entry name" value="WD40_repeat_dom_sf"/>
</dbReference>
<dbReference type="Gene3D" id="2.130.10.10">
    <property type="entry name" value="YVTN repeat-like/Quinoprotein amine dehydrogenase"/>
    <property type="match status" value="1"/>
</dbReference>
<protein>
    <recommendedName>
        <fullName evidence="1">Vps16 N-terminal domain-containing protein</fullName>
    </recommendedName>
</protein>
<dbReference type="InterPro" id="IPR015943">
    <property type="entry name" value="WD40/YVTN_repeat-like_dom_sf"/>
</dbReference>
<dbReference type="PANTHER" id="PTHR12811">
    <property type="entry name" value="VACUOLAR PROTEIN SORTING VPS16"/>
    <property type="match status" value="1"/>
</dbReference>
<dbReference type="Proteomes" id="UP001412067">
    <property type="component" value="Unassembled WGS sequence"/>
</dbReference>
<evidence type="ECO:0000259" key="1">
    <source>
        <dbReference type="Pfam" id="PF04841"/>
    </source>
</evidence>
<name>A0ABR2LDI4_9ASPA</name>
<dbReference type="SUPFAM" id="SSF50978">
    <property type="entry name" value="WD40 repeat-like"/>
    <property type="match status" value="1"/>
</dbReference>
<comment type="caution">
    <text evidence="2">The sequence shown here is derived from an EMBL/GenBank/DDBJ whole genome shotgun (WGS) entry which is preliminary data.</text>
</comment>
<gene>
    <name evidence="2" type="ORF">KSP40_PGU006318</name>
</gene>
<dbReference type="EMBL" id="JBBWWR010000021">
    <property type="protein sequence ID" value="KAK8937562.1"/>
    <property type="molecule type" value="Genomic_DNA"/>
</dbReference>
<accession>A0ABR2LDI4</accession>
<sequence>MASVSVAAEWQLLYNRYYRKPEIYSMQWGRMDLTRNRVACAPFGGPIAVIRDDSKIVQLFSESARRQLHIFNSAGVLLASCVWDRSGGRLVGMSWTEDHVLVCVVQDGTVYLYDVHAELCAAQFSMGKECFEQNVVECVFWGNGMICLTEGNQIFCVSDLKNPQPCKLADPALEDYPLCVAVIEPQYTMHGNVEVLLGVGDHVLAVEEDGVQQLGIGVGPLQKMALSPNGKYLAAFTHDGRLLVIPTDFSTIISDYSCESALPPEQIAWCGMDSVLLYWEDMLLMVGPNGDPVHYLYDEPIVLIPECDGVRILSNSSMEFLQRVPDSSVSIFQIGSTRPAALLYDALDHFDKHSAKREDGGRRTTVLLGGRGAVGEWLREGRGAADCWFAGRKMGGWRLVQQGLNEWTVVVGAGGGGGQGRLALPEGRVHGQIRTHLRNPIVDPNTPNMESRQLASNRHKTRHPLQTVVLKSKSSNESIKLCCKYPGVINICSMNVLEESGLRDASTLNSRVEDPVGS</sequence>
<feature type="domain" description="Vps16 N-terminal" evidence="1">
    <location>
        <begin position="8"/>
        <end position="358"/>
    </location>
</feature>
<evidence type="ECO:0000313" key="2">
    <source>
        <dbReference type="EMBL" id="KAK8937562.1"/>
    </source>
</evidence>